<organism evidence="1 2">
    <name type="scientific">Leptobacterium flavescens</name>
    <dbReference type="NCBI Taxonomy" id="472055"/>
    <lineage>
        <taxon>Bacteria</taxon>
        <taxon>Pseudomonadati</taxon>
        <taxon>Bacteroidota</taxon>
        <taxon>Flavobacteriia</taxon>
        <taxon>Flavobacteriales</taxon>
        <taxon>Flavobacteriaceae</taxon>
        <taxon>Leptobacterium</taxon>
    </lineage>
</organism>
<dbReference type="GO" id="GO:0006310">
    <property type="term" value="P:DNA recombination"/>
    <property type="evidence" value="ECO:0007669"/>
    <property type="project" value="InterPro"/>
</dbReference>
<dbReference type="InterPro" id="IPR008822">
    <property type="entry name" value="Endonuclease_RusA-like"/>
</dbReference>
<comment type="caution">
    <text evidence="1">The sequence shown here is derived from an EMBL/GenBank/DDBJ whole genome shotgun (WGS) entry which is preliminary data.</text>
</comment>
<dbReference type="AlphaFoldDB" id="A0A6P0UPN3"/>
<proteinExistence type="predicted"/>
<dbReference type="EMBL" id="JAABOO010000004">
    <property type="protein sequence ID" value="NER15125.1"/>
    <property type="molecule type" value="Genomic_DNA"/>
</dbReference>
<gene>
    <name evidence="1" type="ORF">GWK08_16845</name>
</gene>
<sequence length="133" mass="15012">MLPVEFTIQGPPVSLQTRNRGRLQAWKAEVRQAAQAVLPNGVQPLANDVTFSVTYYYDTHSPDVDNIIKPIQDALVGLVYLDDDQIQETKSRKKDINGSYRIRNAAPIVVEGFINGVDFLHVRVEQYTNQNDL</sequence>
<dbReference type="SUPFAM" id="SSF103084">
    <property type="entry name" value="Holliday junction resolvase RusA"/>
    <property type="match status" value="1"/>
</dbReference>
<accession>A0A6P0UPN3</accession>
<evidence type="ECO:0000313" key="2">
    <source>
        <dbReference type="Proteomes" id="UP000468581"/>
    </source>
</evidence>
<evidence type="ECO:0000313" key="1">
    <source>
        <dbReference type="EMBL" id="NER15125.1"/>
    </source>
</evidence>
<keyword evidence="2" id="KW-1185">Reference proteome</keyword>
<dbReference type="InterPro" id="IPR036614">
    <property type="entry name" value="RusA-like_sf"/>
</dbReference>
<dbReference type="RefSeq" id="WP_163608423.1">
    <property type="nucleotide sequence ID" value="NZ_JAABOO010000004.1"/>
</dbReference>
<dbReference type="Gene3D" id="3.30.1330.70">
    <property type="entry name" value="Holliday junction resolvase RusA"/>
    <property type="match status" value="1"/>
</dbReference>
<dbReference type="GO" id="GO:0006281">
    <property type="term" value="P:DNA repair"/>
    <property type="evidence" value="ECO:0007669"/>
    <property type="project" value="InterPro"/>
</dbReference>
<dbReference type="Pfam" id="PF05866">
    <property type="entry name" value="RusA"/>
    <property type="match status" value="1"/>
</dbReference>
<reference evidence="1 2" key="1">
    <citation type="submission" date="2020-01" db="EMBL/GenBank/DDBJ databases">
        <title>Leptobacterium flavescens.</title>
        <authorList>
            <person name="Wang G."/>
        </authorList>
    </citation>
    <scope>NUCLEOTIDE SEQUENCE [LARGE SCALE GENOMIC DNA]</scope>
    <source>
        <strain evidence="1 2">KCTC 22160</strain>
    </source>
</reference>
<protein>
    <submittedName>
        <fullName evidence="1">RusA family crossover junction endodeoxyribonuclease</fullName>
    </submittedName>
</protein>
<name>A0A6P0UPN3_9FLAO</name>
<dbReference type="Proteomes" id="UP000468581">
    <property type="component" value="Unassembled WGS sequence"/>
</dbReference>
<dbReference type="GO" id="GO:0000287">
    <property type="term" value="F:magnesium ion binding"/>
    <property type="evidence" value="ECO:0007669"/>
    <property type="project" value="InterPro"/>
</dbReference>